<sequence length="78" mass="8020">MEFALADEEFVTAGDMTTEELATSVSKKETIADDSASDLEGQVEVTEGVVGNGDEGLLEAQPGSDDAPVSPPDTCTTP</sequence>
<comment type="caution">
    <text evidence="1">The sequence shown here is derived from an EMBL/GenBank/DDBJ whole genome shotgun (WGS) entry which is preliminary data.</text>
</comment>
<name>A0ACB7TN80_HYAAI</name>
<reference evidence="1" key="1">
    <citation type="submission" date="2020-05" db="EMBL/GenBank/DDBJ databases">
        <title>Large-scale comparative analyses of tick genomes elucidate their genetic diversity and vector capacities.</title>
        <authorList>
            <person name="Jia N."/>
            <person name="Wang J."/>
            <person name="Shi W."/>
            <person name="Du L."/>
            <person name="Sun Y."/>
            <person name="Zhan W."/>
            <person name="Jiang J."/>
            <person name="Wang Q."/>
            <person name="Zhang B."/>
            <person name="Ji P."/>
            <person name="Sakyi L.B."/>
            <person name="Cui X."/>
            <person name="Yuan T."/>
            <person name="Jiang B."/>
            <person name="Yang W."/>
            <person name="Lam T.T.-Y."/>
            <person name="Chang Q."/>
            <person name="Ding S."/>
            <person name="Wang X."/>
            <person name="Zhu J."/>
            <person name="Ruan X."/>
            <person name="Zhao L."/>
            <person name="Wei J."/>
            <person name="Que T."/>
            <person name="Du C."/>
            <person name="Cheng J."/>
            <person name="Dai P."/>
            <person name="Han X."/>
            <person name="Huang E."/>
            <person name="Gao Y."/>
            <person name="Liu J."/>
            <person name="Shao H."/>
            <person name="Ye R."/>
            <person name="Li L."/>
            <person name="Wei W."/>
            <person name="Wang X."/>
            <person name="Wang C."/>
            <person name="Yang T."/>
            <person name="Huo Q."/>
            <person name="Li W."/>
            <person name="Guo W."/>
            <person name="Chen H."/>
            <person name="Zhou L."/>
            <person name="Ni X."/>
            <person name="Tian J."/>
            <person name="Zhou Y."/>
            <person name="Sheng Y."/>
            <person name="Liu T."/>
            <person name="Pan Y."/>
            <person name="Xia L."/>
            <person name="Li J."/>
            <person name="Zhao F."/>
            <person name="Cao W."/>
        </authorList>
    </citation>
    <scope>NUCLEOTIDE SEQUENCE</scope>
    <source>
        <strain evidence="1">Hyas-2018</strain>
    </source>
</reference>
<protein>
    <submittedName>
        <fullName evidence="1">Uncharacterized protein</fullName>
    </submittedName>
</protein>
<dbReference type="EMBL" id="CM023481">
    <property type="protein sequence ID" value="KAH6947479.1"/>
    <property type="molecule type" value="Genomic_DNA"/>
</dbReference>
<accession>A0ACB7TN80</accession>
<proteinExistence type="predicted"/>
<evidence type="ECO:0000313" key="2">
    <source>
        <dbReference type="Proteomes" id="UP000821845"/>
    </source>
</evidence>
<evidence type="ECO:0000313" key="1">
    <source>
        <dbReference type="EMBL" id="KAH6947479.1"/>
    </source>
</evidence>
<organism evidence="1 2">
    <name type="scientific">Hyalomma asiaticum</name>
    <name type="common">Tick</name>
    <dbReference type="NCBI Taxonomy" id="266040"/>
    <lineage>
        <taxon>Eukaryota</taxon>
        <taxon>Metazoa</taxon>
        <taxon>Ecdysozoa</taxon>
        <taxon>Arthropoda</taxon>
        <taxon>Chelicerata</taxon>
        <taxon>Arachnida</taxon>
        <taxon>Acari</taxon>
        <taxon>Parasitiformes</taxon>
        <taxon>Ixodida</taxon>
        <taxon>Ixodoidea</taxon>
        <taxon>Ixodidae</taxon>
        <taxon>Hyalomminae</taxon>
        <taxon>Hyalomma</taxon>
    </lineage>
</organism>
<dbReference type="Proteomes" id="UP000821845">
    <property type="component" value="Chromosome 1"/>
</dbReference>
<gene>
    <name evidence="1" type="ORF">HPB50_019072</name>
</gene>
<keyword evidence="2" id="KW-1185">Reference proteome</keyword>